<keyword evidence="2" id="KW-1185">Reference proteome</keyword>
<reference evidence="1 2" key="1">
    <citation type="journal article" date="2013" name="Nat. Genet.">
        <title>The high-quality draft genome of peach (Prunus persica) identifies unique patterns of genetic diversity, domestication and genome evolution.</title>
        <authorList>
            <consortium name="International Peach Genome Initiative"/>
            <person name="Verde I."/>
            <person name="Abbott A.G."/>
            <person name="Scalabrin S."/>
            <person name="Jung S."/>
            <person name="Shu S."/>
            <person name="Marroni F."/>
            <person name="Zhebentyayeva T."/>
            <person name="Dettori M.T."/>
            <person name="Grimwood J."/>
            <person name="Cattonaro F."/>
            <person name="Zuccolo A."/>
            <person name="Rossini L."/>
            <person name="Jenkins J."/>
            <person name="Vendramin E."/>
            <person name="Meisel L.A."/>
            <person name="Decroocq V."/>
            <person name="Sosinski B."/>
            <person name="Prochnik S."/>
            <person name="Mitros T."/>
            <person name="Policriti A."/>
            <person name="Cipriani G."/>
            <person name="Dondini L."/>
            <person name="Ficklin S."/>
            <person name="Goodstein D.M."/>
            <person name="Xuan P."/>
            <person name="Del Fabbro C."/>
            <person name="Aramini V."/>
            <person name="Copetti D."/>
            <person name="Gonzalez S."/>
            <person name="Horner D.S."/>
            <person name="Falchi R."/>
            <person name="Lucas S."/>
            <person name="Mica E."/>
            <person name="Maldonado J."/>
            <person name="Lazzari B."/>
            <person name="Bielenberg D."/>
            <person name="Pirona R."/>
            <person name="Miculan M."/>
            <person name="Barakat A."/>
            <person name="Testolin R."/>
            <person name="Stella A."/>
            <person name="Tartarini S."/>
            <person name="Tonutti P."/>
            <person name="Arus P."/>
            <person name="Orellana A."/>
            <person name="Wells C."/>
            <person name="Main D."/>
            <person name="Vizzotto G."/>
            <person name="Silva H."/>
            <person name="Salamini F."/>
            <person name="Schmutz J."/>
            <person name="Morgante M."/>
            <person name="Rokhsar D.S."/>
        </authorList>
    </citation>
    <scope>NUCLEOTIDE SEQUENCE [LARGE SCALE GENOMIC DNA]</scope>
    <source>
        <strain evidence="2">cv. Nemared</strain>
    </source>
</reference>
<dbReference type="Proteomes" id="UP000006882">
    <property type="component" value="Chromosome G1"/>
</dbReference>
<organism evidence="1 2">
    <name type="scientific">Prunus persica</name>
    <name type="common">Peach</name>
    <name type="synonym">Amygdalus persica</name>
    <dbReference type="NCBI Taxonomy" id="3760"/>
    <lineage>
        <taxon>Eukaryota</taxon>
        <taxon>Viridiplantae</taxon>
        <taxon>Streptophyta</taxon>
        <taxon>Embryophyta</taxon>
        <taxon>Tracheophyta</taxon>
        <taxon>Spermatophyta</taxon>
        <taxon>Magnoliopsida</taxon>
        <taxon>eudicotyledons</taxon>
        <taxon>Gunneridae</taxon>
        <taxon>Pentapetalae</taxon>
        <taxon>rosids</taxon>
        <taxon>fabids</taxon>
        <taxon>Rosales</taxon>
        <taxon>Rosaceae</taxon>
        <taxon>Amygdaloideae</taxon>
        <taxon>Amygdaleae</taxon>
        <taxon>Prunus</taxon>
    </lineage>
</organism>
<name>M5XHW4_PRUPE</name>
<sequence>MGFGATASKIEGQVSVRDQFNRLENEVIELKNQMIDLLTRIATGEINIVSPSYNKYSYSNTKCLSHKFVIKLMSSLML</sequence>
<dbReference type="HOGENOM" id="CLU_2626604_0_0_1"/>
<dbReference type="Gramene" id="ONI29621">
    <property type="protein sequence ID" value="ONI29621"/>
    <property type="gene ID" value="PRUPE_1G206100"/>
</dbReference>
<dbReference type="EMBL" id="CM007651">
    <property type="protein sequence ID" value="ONI29621.1"/>
    <property type="molecule type" value="Genomic_DNA"/>
</dbReference>
<protein>
    <submittedName>
        <fullName evidence="1">Uncharacterized protein</fullName>
    </submittedName>
</protein>
<accession>M5XHW4</accession>
<proteinExistence type="predicted"/>
<gene>
    <name evidence="1" type="ORF">PRUPE_1G206100</name>
</gene>
<evidence type="ECO:0000313" key="1">
    <source>
        <dbReference type="EMBL" id="ONI29621.1"/>
    </source>
</evidence>
<dbReference type="AlphaFoldDB" id="M5XHW4"/>
<evidence type="ECO:0000313" key="2">
    <source>
        <dbReference type="Proteomes" id="UP000006882"/>
    </source>
</evidence>